<keyword evidence="3 12" id="KW-0479">Metal-binding</keyword>
<dbReference type="Pfam" id="PF17764">
    <property type="entry name" value="PriA_3primeBD"/>
    <property type="match status" value="1"/>
</dbReference>
<evidence type="ECO:0000256" key="5">
    <source>
        <dbReference type="ARBA" id="ARBA00022801"/>
    </source>
</evidence>
<dbReference type="Pfam" id="PF00270">
    <property type="entry name" value="DEAD"/>
    <property type="match status" value="1"/>
</dbReference>
<comment type="catalytic activity">
    <reaction evidence="12">
        <text>Couples ATP hydrolysis with the unwinding of duplex DNA by translocating in the 3'-5' direction.</text>
        <dbReference type="EC" id="5.6.2.4"/>
    </reaction>
</comment>
<keyword evidence="1 12" id="KW-0639">Primosome</keyword>
<dbReference type="PANTHER" id="PTHR30580:SF0">
    <property type="entry name" value="PRIMOSOMAL PROTEIN N"/>
    <property type="match status" value="1"/>
</dbReference>
<dbReference type="InterPro" id="IPR014001">
    <property type="entry name" value="Helicase_ATP-bd"/>
</dbReference>
<dbReference type="InterPro" id="IPR041222">
    <property type="entry name" value="PriA_3primeBD"/>
</dbReference>
<feature type="binding site" evidence="12">
    <location>
        <position position="520"/>
    </location>
    <ligand>
        <name>Zn(2+)</name>
        <dbReference type="ChEBI" id="CHEBI:29105"/>
        <label>1</label>
    </ligand>
</feature>
<dbReference type="SMART" id="SM00487">
    <property type="entry name" value="DEXDc"/>
    <property type="match status" value="1"/>
</dbReference>
<feature type="binding site" evidence="12">
    <location>
        <position position="529"/>
    </location>
    <ligand>
        <name>Zn(2+)</name>
        <dbReference type="ChEBI" id="CHEBI:29105"/>
        <label>2</label>
    </ligand>
</feature>
<dbReference type="NCBIfam" id="NF004066">
    <property type="entry name" value="PRK05580.1-3"/>
    <property type="match status" value="1"/>
</dbReference>
<proteinExistence type="inferred from homology"/>
<evidence type="ECO:0000256" key="2">
    <source>
        <dbReference type="ARBA" id="ARBA00022705"/>
    </source>
</evidence>
<dbReference type="Pfam" id="PF00271">
    <property type="entry name" value="Helicase_C"/>
    <property type="match status" value="1"/>
</dbReference>
<dbReference type="FunFam" id="3.40.1440.60:FF:000001">
    <property type="entry name" value="Primosomal protein N"/>
    <property type="match status" value="1"/>
</dbReference>
<dbReference type="SUPFAM" id="SSF52540">
    <property type="entry name" value="P-loop containing nucleoside triphosphate hydrolases"/>
    <property type="match status" value="2"/>
</dbReference>
<evidence type="ECO:0000256" key="6">
    <source>
        <dbReference type="ARBA" id="ARBA00022806"/>
    </source>
</evidence>
<feature type="domain" description="Helicase C-terminal" evidence="14">
    <location>
        <begin position="552"/>
        <end position="719"/>
    </location>
</feature>
<comment type="similarity">
    <text evidence="12">Belongs to the helicase family. PriA subfamily.</text>
</comment>
<dbReference type="GO" id="GO:0043138">
    <property type="term" value="F:3'-5' DNA helicase activity"/>
    <property type="evidence" value="ECO:0007669"/>
    <property type="project" value="UniProtKB-EC"/>
</dbReference>
<dbReference type="HAMAP" id="MF_00983">
    <property type="entry name" value="PriA"/>
    <property type="match status" value="1"/>
</dbReference>
<evidence type="ECO:0000256" key="8">
    <source>
        <dbReference type="ARBA" id="ARBA00022840"/>
    </source>
</evidence>
<evidence type="ECO:0000256" key="7">
    <source>
        <dbReference type="ARBA" id="ARBA00022833"/>
    </source>
</evidence>
<dbReference type="GO" id="GO:0005524">
    <property type="term" value="F:ATP binding"/>
    <property type="evidence" value="ECO:0007669"/>
    <property type="project" value="UniProtKB-UniRule"/>
</dbReference>
<comment type="catalytic activity">
    <reaction evidence="11 12">
        <text>ATP + H2O = ADP + phosphate + H(+)</text>
        <dbReference type="Rhea" id="RHEA:13065"/>
        <dbReference type="ChEBI" id="CHEBI:15377"/>
        <dbReference type="ChEBI" id="CHEBI:15378"/>
        <dbReference type="ChEBI" id="CHEBI:30616"/>
        <dbReference type="ChEBI" id="CHEBI:43474"/>
        <dbReference type="ChEBI" id="CHEBI:456216"/>
        <dbReference type="EC" id="5.6.2.4"/>
    </reaction>
</comment>
<keyword evidence="6 12" id="KW-0347">Helicase</keyword>
<organism evidence="15 16">
    <name type="scientific">Salipaludibacillus neizhouensis</name>
    <dbReference type="NCBI Taxonomy" id="885475"/>
    <lineage>
        <taxon>Bacteria</taxon>
        <taxon>Bacillati</taxon>
        <taxon>Bacillota</taxon>
        <taxon>Bacilli</taxon>
        <taxon>Bacillales</taxon>
        <taxon>Bacillaceae</taxon>
    </lineage>
</organism>
<dbReference type="GO" id="GO:0003677">
    <property type="term" value="F:DNA binding"/>
    <property type="evidence" value="ECO:0007669"/>
    <property type="project" value="UniProtKB-UniRule"/>
</dbReference>
<feature type="binding site" evidence="12">
    <location>
        <position position="560"/>
    </location>
    <ligand>
        <name>Zn(2+)</name>
        <dbReference type="ChEBI" id="CHEBI:29105"/>
        <label>1</label>
    </ligand>
</feature>
<dbReference type="PANTHER" id="PTHR30580">
    <property type="entry name" value="PRIMOSOMAL PROTEIN N"/>
    <property type="match status" value="1"/>
</dbReference>
<dbReference type="OrthoDB" id="9759544at2"/>
<evidence type="ECO:0000256" key="12">
    <source>
        <dbReference type="HAMAP-Rule" id="MF_00983"/>
    </source>
</evidence>
<name>A0A3A9K7H1_9BACI</name>
<evidence type="ECO:0000256" key="3">
    <source>
        <dbReference type="ARBA" id="ARBA00022723"/>
    </source>
</evidence>
<dbReference type="InterPro" id="IPR041236">
    <property type="entry name" value="PriA_C"/>
</dbReference>
<dbReference type="InterPro" id="IPR042115">
    <property type="entry name" value="PriA_3primeBD_sf"/>
</dbReference>
<evidence type="ECO:0000259" key="13">
    <source>
        <dbReference type="PROSITE" id="PS51192"/>
    </source>
</evidence>
<evidence type="ECO:0000256" key="9">
    <source>
        <dbReference type="ARBA" id="ARBA00023125"/>
    </source>
</evidence>
<evidence type="ECO:0000259" key="14">
    <source>
        <dbReference type="PROSITE" id="PS51194"/>
    </source>
</evidence>
<evidence type="ECO:0000313" key="15">
    <source>
        <dbReference type="EMBL" id="RKL68944.1"/>
    </source>
</evidence>
<evidence type="ECO:0000256" key="1">
    <source>
        <dbReference type="ARBA" id="ARBA00022515"/>
    </source>
</evidence>
<keyword evidence="7 12" id="KW-0862">Zinc</keyword>
<dbReference type="Proteomes" id="UP000281498">
    <property type="component" value="Unassembled WGS sequence"/>
</dbReference>
<dbReference type="CDD" id="cd18804">
    <property type="entry name" value="SF2_C_priA"/>
    <property type="match status" value="1"/>
</dbReference>
<evidence type="ECO:0000256" key="4">
    <source>
        <dbReference type="ARBA" id="ARBA00022741"/>
    </source>
</evidence>
<dbReference type="Gene3D" id="3.40.50.300">
    <property type="entry name" value="P-loop containing nucleotide triphosphate hydrolases"/>
    <property type="match status" value="2"/>
</dbReference>
<dbReference type="AlphaFoldDB" id="A0A3A9K7H1"/>
<dbReference type="NCBIfam" id="TIGR00595">
    <property type="entry name" value="priA"/>
    <property type="match status" value="1"/>
</dbReference>
<keyword evidence="8 12" id="KW-0067">ATP-binding</keyword>
<dbReference type="InterPro" id="IPR011545">
    <property type="entry name" value="DEAD/DEAH_box_helicase_dom"/>
</dbReference>
<feature type="binding site" evidence="12">
    <location>
        <position position="544"/>
    </location>
    <ligand>
        <name>Zn(2+)</name>
        <dbReference type="ChEBI" id="CHEBI:29105"/>
        <label>2</label>
    </ligand>
</feature>
<dbReference type="PROSITE" id="PS51192">
    <property type="entry name" value="HELICASE_ATP_BIND_1"/>
    <property type="match status" value="1"/>
</dbReference>
<comment type="function">
    <text evidence="12">Initiates the restart of stalled replication forks, which reloads the replicative helicase on sites other than the origin of replication. Recognizes and binds to abandoned replication forks and remodels them to uncover a helicase loading site. Promotes assembly of the primosome at these replication forks.</text>
</comment>
<dbReference type="GO" id="GO:0016887">
    <property type="term" value="F:ATP hydrolysis activity"/>
    <property type="evidence" value="ECO:0007669"/>
    <property type="project" value="RHEA"/>
</dbReference>
<dbReference type="Pfam" id="PF18319">
    <property type="entry name" value="Zn_ribbon_PriA"/>
    <property type="match status" value="1"/>
</dbReference>
<keyword evidence="9 12" id="KW-0238">DNA-binding</keyword>
<feature type="domain" description="Helicase ATP-binding" evidence="13">
    <location>
        <begin position="289"/>
        <end position="455"/>
    </location>
</feature>
<keyword evidence="16" id="KW-1185">Reference proteome</keyword>
<sequence length="812" mass="92651">MIAKVIVDVAVNQTDRMFDYLVPPEFEQTIVPGIRVNVPFGPRKVQGFVIAIAEDSEYDSSKIKPLAELVDLKPPLTEELLALSTWVKDNTLSFHVTVLKTMLPAAMRAKYDKRLSIHESLDEGEVPESIQPFFPETNEIESWEKWSKDASELDKKVMMTAIKEEVVLVTPLVKTSDSVKKQQIVNLMVSKKDLEKAIESTPSRAIKQVKLLEFFISHFEDESEYTLTALLEKADVSRDTVQSLRKKNLVSIEEKAIARDPYEGRTFVKSEPLPLMEEQQTALDPILDSIHQENHQTFLLRGVTGSGKTEVYLQAIDQVLKKGKEAIVLVPEISLTPQMVTRFKERFGSRVAVLHSALSKGEKYDEWQKIREGKVDVAVGARSAIFAPFEKLGIIIIDEEHETSYKQEESPRYHARQVAIKRGEYYKAPIILGSATPSLESYARAKKGVYTLLTMENRVNHVKMPEVSIIDMREELRSGNRSMFSESLVKGISDRLEKREQTVLFLNRRGYSSFIMCRDCGYVPQCDHCDISLTYHRTNQSLQCHYCGHSETIPSICPECQSDSIRFFGTGTQKVEEELLKVFPEIRIIRMDVDTTRRKGSHEKLLRQFGEGKGDVLLGTQMIAKGLDFPNITLVGVLAADSMLHLPDFRSGERTFQLLTQVSGRAGRHLKPGEVVVQTYTPDHYSIEDVKSHNYLSFFEKEMGIRKQGGYPPYYFLVIIHVSSEQLDQVVSVTEKITHFLQRELSDQTFVYGPVASTIPRIKDRYRYQCMIKYKVEPKLTNTLQEVIKTYQSETTRSSLAIHMDMNPYMML</sequence>
<dbReference type="GO" id="GO:0008270">
    <property type="term" value="F:zinc ion binding"/>
    <property type="evidence" value="ECO:0007669"/>
    <property type="project" value="UniProtKB-UniRule"/>
</dbReference>
<comment type="subunit">
    <text evidence="12">Component of the replication restart primosome.</text>
</comment>
<dbReference type="CDD" id="cd17929">
    <property type="entry name" value="DEXHc_priA"/>
    <property type="match status" value="1"/>
</dbReference>
<evidence type="ECO:0000256" key="10">
    <source>
        <dbReference type="ARBA" id="ARBA00023235"/>
    </source>
</evidence>
<feature type="binding site" evidence="12">
    <location>
        <position position="517"/>
    </location>
    <ligand>
        <name>Zn(2+)</name>
        <dbReference type="ChEBI" id="CHEBI:29105"/>
        <label>1</label>
    </ligand>
</feature>
<dbReference type="InterPro" id="IPR027417">
    <property type="entry name" value="P-loop_NTPase"/>
</dbReference>
<dbReference type="GO" id="GO:0006310">
    <property type="term" value="P:DNA recombination"/>
    <property type="evidence" value="ECO:0007669"/>
    <property type="project" value="InterPro"/>
</dbReference>
<gene>
    <name evidence="12" type="primary">priA</name>
    <name evidence="15" type="ORF">CR203_02585</name>
</gene>
<keyword evidence="2 12" id="KW-0235">DNA replication</keyword>
<dbReference type="RefSeq" id="WP_110936417.1">
    <property type="nucleotide sequence ID" value="NZ_KZ614146.1"/>
</dbReference>
<dbReference type="InterPro" id="IPR001650">
    <property type="entry name" value="Helicase_C-like"/>
</dbReference>
<dbReference type="GO" id="GO:1990077">
    <property type="term" value="C:primosome complex"/>
    <property type="evidence" value="ECO:0007669"/>
    <property type="project" value="UniProtKB-UniRule"/>
</dbReference>
<feature type="binding site" evidence="12">
    <location>
        <position position="557"/>
    </location>
    <ligand>
        <name>Zn(2+)</name>
        <dbReference type="ChEBI" id="CHEBI:29105"/>
        <label>1</label>
    </ligand>
</feature>
<evidence type="ECO:0000256" key="11">
    <source>
        <dbReference type="ARBA" id="ARBA00048988"/>
    </source>
</evidence>
<dbReference type="GO" id="GO:0006302">
    <property type="term" value="P:double-strand break repair"/>
    <property type="evidence" value="ECO:0007669"/>
    <property type="project" value="InterPro"/>
</dbReference>
<dbReference type="FunFam" id="3.40.50.300:FF:000489">
    <property type="entry name" value="Primosome assembly protein PriA"/>
    <property type="match status" value="1"/>
</dbReference>
<keyword evidence="10 12" id="KW-0413">Isomerase</keyword>
<dbReference type="EC" id="5.6.2.4" evidence="12"/>
<dbReference type="PROSITE" id="PS51194">
    <property type="entry name" value="HELICASE_CTER"/>
    <property type="match status" value="1"/>
</dbReference>
<dbReference type="SMART" id="SM00490">
    <property type="entry name" value="HELICc"/>
    <property type="match status" value="1"/>
</dbReference>
<comment type="cofactor">
    <cofactor evidence="12">
        <name>Zn(2+)</name>
        <dbReference type="ChEBI" id="CHEBI:29105"/>
    </cofactor>
    <text evidence="12">Binds 2 zinc ions per subunit.</text>
</comment>
<feature type="binding site" evidence="12">
    <location>
        <position position="526"/>
    </location>
    <ligand>
        <name>Zn(2+)</name>
        <dbReference type="ChEBI" id="CHEBI:29105"/>
        <label>2</label>
    </ligand>
</feature>
<protein>
    <recommendedName>
        <fullName evidence="12">Replication restart protein PriA</fullName>
    </recommendedName>
    <alternativeName>
        <fullName evidence="12">ATP-dependent DNA helicase PriA</fullName>
        <ecNumber evidence="12">5.6.2.4</ecNumber>
    </alternativeName>
    <alternativeName>
        <fullName evidence="12">DNA 3'-5' helicase PriA</fullName>
    </alternativeName>
</protein>
<dbReference type="Pfam" id="PF18074">
    <property type="entry name" value="PriA_C"/>
    <property type="match status" value="1"/>
</dbReference>
<feature type="binding site" evidence="12">
    <location>
        <position position="547"/>
    </location>
    <ligand>
        <name>Zn(2+)</name>
        <dbReference type="ChEBI" id="CHEBI:29105"/>
        <label>2</label>
    </ligand>
</feature>
<accession>A0A3A9K7H1</accession>
<dbReference type="GO" id="GO:0006270">
    <property type="term" value="P:DNA replication initiation"/>
    <property type="evidence" value="ECO:0007669"/>
    <property type="project" value="TreeGrafter"/>
</dbReference>
<reference evidence="15 16" key="1">
    <citation type="submission" date="2017-10" db="EMBL/GenBank/DDBJ databases">
        <title>Bacillus sp. nov., a halophilic bacterium isolated from a Keqin Lake.</title>
        <authorList>
            <person name="Wang H."/>
        </authorList>
    </citation>
    <scope>NUCLEOTIDE SEQUENCE [LARGE SCALE GENOMIC DNA]</scope>
    <source>
        <strain evidence="15 16">KCTC 13187</strain>
    </source>
</reference>
<dbReference type="InterPro" id="IPR005259">
    <property type="entry name" value="PriA"/>
</dbReference>
<evidence type="ECO:0000313" key="16">
    <source>
        <dbReference type="Proteomes" id="UP000281498"/>
    </source>
</evidence>
<dbReference type="Gene3D" id="3.40.1440.60">
    <property type="entry name" value="PriA, 3(prime) DNA-binding domain"/>
    <property type="match status" value="1"/>
</dbReference>
<keyword evidence="5 12" id="KW-0378">Hydrolase</keyword>
<comment type="caution">
    <text evidence="15">The sequence shown here is derived from an EMBL/GenBank/DDBJ whole genome shotgun (WGS) entry which is preliminary data.</text>
</comment>
<dbReference type="EMBL" id="PDOE01000001">
    <property type="protein sequence ID" value="RKL68944.1"/>
    <property type="molecule type" value="Genomic_DNA"/>
</dbReference>
<keyword evidence="4 12" id="KW-0547">Nucleotide-binding</keyword>
<dbReference type="InterPro" id="IPR040498">
    <property type="entry name" value="PriA_CRR"/>
</dbReference>
<dbReference type="GO" id="GO:0006269">
    <property type="term" value="P:DNA replication, synthesis of primer"/>
    <property type="evidence" value="ECO:0007669"/>
    <property type="project" value="UniProtKB-KW"/>
</dbReference>